<evidence type="ECO:0000313" key="3">
    <source>
        <dbReference type="EMBL" id="KAL3085604.1"/>
    </source>
</evidence>
<keyword evidence="2" id="KW-0472">Membrane</keyword>
<evidence type="ECO:0000256" key="1">
    <source>
        <dbReference type="SAM" id="MobiDB-lite"/>
    </source>
</evidence>
<feature type="transmembrane region" description="Helical" evidence="2">
    <location>
        <begin position="73"/>
        <end position="97"/>
    </location>
</feature>
<dbReference type="EMBL" id="JBICBT010001056">
    <property type="protein sequence ID" value="KAL3085604.1"/>
    <property type="molecule type" value="Genomic_DNA"/>
</dbReference>
<keyword evidence="4" id="KW-1185">Reference proteome</keyword>
<comment type="caution">
    <text evidence="3">The sequence shown here is derived from an EMBL/GenBank/DDBJ whole genome shotgun (WGS) entry which is preliminary data.</text>
</comment>
<name>A0ABD2J0H6_9BILA</name>
<dbReference type="AlphaFoldDB" id="A0ABD2J0H6"/>
<organism evidence="3 4">
    <name type="scientific">Heterodera trifolii</name>
    <dbReference type="NCBI Taxonomy" id="157864"/>
    <lineage>
        <taxon>Eukaryota</taxon>
        <taxon>Metazoa</taxon>
        <taxon>Ecdysozoa</taxon>
        <taxon>Nematoda</taxon>
        <taxon>Chromadorea</taxon>
        <taxon>Rhabditida</taxon>
        <taxon>Tylenchina</taxon>
        <taxon>Tylenchomorpha</taxon>
        <taxon>Tylenchoidea</taxon>
        <taxon>Heteroderidae</taxon>
        <taxon>Heteroderinae</taxon>
        <taxon>Heterodera</taxon>
    </lineage>
</organism>
<keyword evidence="2" id="KW-1133">Transmembrane helix</keyword>
<sequence length="190" mass="20973">MSDHTASEADPMLTEKVAEQQQNEPSTETARHAQTAVTGLVPSGASPEQLAAATDKMMDETVKMDDFYQLGRYTYVVCLLAELLILAQVGNMLYMTYAGAAPTLLKCGQHVFPDAEKANKRCEALAYMAKSNQANCTSQNAEWAIQFRSVNVEFDMHCGTKEVKKTISYQAKPNCVTAPKIRIILTDKNR</sequence>
<feature type="region of interest" description="Disordered" evidence="1">
    <location>
        <begin position="1"/>
        <end position="31"/>
    </location>
</feature>
<keyword evidence="2" id="KW-0812">Transmembrane</keyword>
<gene>
    <name evidence="3" type="ORF">niasHT_037345</name>
</gene>
<proteinExistence type="predicted"/>
<evidence type="ECO:0000256" key="2">
    <source>
        <dbReference type="SAM" id="Phobius"/>
    </source>
</evidence>
<protein>
    <submittedName>
        <fullName evidence="3">Uncharacterized protein</fullName>
    </submittedName>
</protein>
<evidence type="ECO:0000313" key="4">
    <source>
        <dbReference type="Proteomes" id="UP001620626"/>
    </source>
</evidence>
<feature type="compositionally biased region" description="Polar residues" evidence="1">
    <location>
        <begin position="19"/>
        <end position="28"/>
    </location>
</feature>
<reference evidence="3 4" key="1">
    <citation type="submission" date="2024-10" db="EMBL/GenBank/DDBJ databases">
        <authorList>
            <person name="Kim D."/>
        </authorList>
    </citation>
    <scope>NUCLEOTIDE SEQUENCE [LARGE SCALE GENOMIC DNA]</scope>
    <source>
        <strain evidence="3">BH-2024</strain>
    </source>
</reference>
<accession>A0ABD2J0H6</accession>
<dbReference type="Proteomes" id="UP001620626">
    <property type="component" value="Unassembled WGS sequence"/>
</dbReference>